<name>A0AAU7ZI16_9BACT</name>
<protein>
    <submittedName>
        <fullName evidence="1">Uncharacterized protein</fullName>
    </submittedName>
</protein>
<dbReference type="RefSeq" id="WP_353070107.1">
    <property type="nucleotide sequence ID" value="NZ_CP132932.1"/>
</dbReference>
<reference evidence="1" key="1">
    <citation type="submission" date="2023-08" db="EMBL/GenBank/DDBJ databases">
        <authorList>
            <person name="Messyasz A."/>
            <person name="Mannisto M.K."/>
            <person name="Kerkhof L.J."/>
            <person name="Haggblom M."/>
        </authorList>
    </citation>
    <scope>NUCLEOTIDE SEQUENCE</scope>
    <source>
        <strain evidence="1">M8UP23</strain>
    </source>
</reference>
<dbReference type="EMBL" id="CP132932">
    <property type="protein sequence ID" value="XCB28232.1"/>
    <property type="molecule type" value="Genomic_DNA"/>
</dbReference>
<proteinExistence type="predicted"/>
<dbReference type="AlphaFoldDB" id="A0AAU7ZI16"/>
<dbReference type="KEGG" id="temp:RBB75_07890"/>
<sequence length="269" mass="31072">MIIIINYEIILAMRDSQHPPVMRGDFSLHLLAQIEMLRGDTSHEQLSKRLGDVTERYLARYVAGKVHLLERDFNQLAKALSICPRVLAEQWAIACGLRVPPRLSDKDAVEWIRHRAYRQWRQYSRIARLPANRVPPDPSPMTIIREKYADILPRKTPRLSFGSHSTPKSTPEGRQQFARAYRMLMQFVHDGESQRTIGAMHGISGERARQLMVSAAYTWARRAGIELVGDRSVPFKNDAKLVKNLYAGLKFYAERQFAELETREYEDQP</sequence>
<evidence type="ECO:0000313" key="1">
    <source>
        <dbReference type="EMBL" id="XCB28232.1"/>
    </source>
</evidence>
<reference evidence="1" key="2">
    <citation type="journal article" date="2024" name="Environ. Microbiol.">
        <title>Genome analysis and description of Tunturibacter gen. nov. expands the diversity of Terriglobia in tundra soils.</title>
        <authorList>
            <person name="Messyasz A."/>
            <person name="Mannisto M.K."/>
            <person name="Kerkhof L.J."/>
            <person name="Haggblom M.M."/>
        </authorList>
    </citation>
    <scope>NUCLEOTIDE SEQUENCE</scope>
    <source>
        <strain evidence="1">M8UP23</strain>
    </source>
</reference>
<accession>A0AAU7ZI16</accession>
<organism evidence="1">
    <name type="scientific">Tunturiibacter empetritectus</name>
    <dbReference type="NCBI Taxonomy" id="3069691"/>
    <lineage>
        <taxon>Bacteria</taxon>
        <taxon>Pseudomonadati</taxon>
        <taxon>Acidobacteriota</taxon>
        <taxon>Terriglobia</taxon>
        <taxon>Terriglobales</taxon>
        <taxon>Acidobacteriaceae</taxon>
        <taxon>Tunturiibacter</taxon>
    </lineage>
</organism>
<gene>
    <name evidence="1" type="ORF">RBB75_07890</name>
</gene>